<dbReference type="Pfam" id="PF01455">
    <property type="entry name" value="HupF_HypC"/>
    <property type="match status" value="1"/>
</dbReference>
<dbReference type="Gene3D" id="2.30.30.140">
    <property type="match status" value="1"/>
</dbReference>
<sequence length="73" mass="7849">MCLAVPMEVTEINDFRGVARMGGVSRDVNLMLVPDVKVGDYVIIHAGSAISILSEQEAKKTLDLLGEIGMDSE</sequence>
<dbReference type="GO" id="GO:0005506">
    <property type="term" value="F:iron ion binding"/>
    <property type="evidence" value="ECO:0007669"/>
    <property type="project" value="TreeGrafter"/>
</dbReference>
<dbReference type="PANTHER" id="PTHR35177:SF2">
    <property type="entry name" value="HYDROGENASE MATURATION FACTOR HYBG"/>
    <property type="match status" value="1"/>
</dbReference>
<organism evidence="2">
    <name type="scientific">hydrothermal vent metagenome</name>
    <dbReference type="NCBI Taxonomy" id="652676"/>
    <lineage>
        <taxon>unclassified sequences</taxon>
        <taxon>metagenomes</taxon>
        <taxon>ecological metagenomes</taxon>
    </lineage>
</organism>
<dbReference type="PRINTS" id="PR00445">
    <property type="entry name" value="HUPFHYPC"/>
</dbReference>
<dbReference type="NCBIfam" id="TIGR00074">
    <property type="entry name" value="hypC_hupF"/>
    <property type="match status" value="1"/>
</dbReference>
<dbReference type="PANTHER" id="PTHR35177">
    <property type="entry name" value="HYDROGENASE MATURATION FACTOR HYBG"/>
    <property type="match status" value="1"/>
</dbReference>
<evidence type="ECO:0000313" key="2">
    <source>
        <dbReference type="EMBL" id="VAX25580.1"/>
    </source>
</evidence>
<gene>
    <name evidence="2" type="ORF">MNBD_NITROSPINAE04-1492</name>
</gene>
<dbReference type="FunFam" id="2.30.30.140:FF:000022">
    <property type="entry name" value="Hydrogenase assembly chaperone HybG"/>
    <property type="match status" value="1"/>
</dbReference>
<reference evidence="2" key="1">
    <citation type="submission" date="2018-06" db="EMBL/GenBank/DDBJ databases">
        <authorList>
            <person name="Zhirakovskaya E."/>
        </authorList>
    </citation>
    <scope>NUCLEOTIDE SEQUENCE</scope>
</reference>
<name>A0A3B1CSB9_9ZZZZ</name>
<dbReference type="AlphaFoldDB" id="A0A3B1CSB9"/>
<accession>A0A3B1CSB9</accession>
<dbReference type="GO" id="GO:0051604">
    <property type="term" value="P:protein maturation"/>
    <property type="evidence" value="ECO:0007669"/>
    <property type="project" value="TreeGrafter"/>
</dbReference>
<comment type="similarity">
    <text evidence="1">Belongs to the HupF/HypC family.</text>
</comment>
<dbReference type="EMBL" id="UOGA01000305">
    <property type="protein sequence ID" value="VAX25580.1"/>
    <property type="molecule type" value="Genomic_DNA"/>
</dbReference>
<proteinExistence type="inferred from homology"/>
<dbReference type="GO" id="GO:1902670">
    <property type="term" value="F:carbon dioxide binding"/>
    <property type="evidence" value="ECO:0007669"/>
    <property type="project" value="TreeGrafter"/>
</dbReference>
<dbReference type="InterPro" id="IPR001109">
    <property type="entry name" value="Hydrogenase_HupF/HypC"/>
</dbReference>
<evidence type="ECO:0000256" key="1">
    <source>
        <dbReference type="ARBA" id="ARBA00006018"/>
    </source>
</evidence>
<protein>
    <submittedName>
        <fullName evidence="2">[NiFe] hydrogenase metallocenter assembly protein HypC</fullName>
    </submittedName>
</protein>
<dbReference type="SUPFAM" id="SSF159127">
    <property type="entry name" value="HupF/HypC-like"/>
    <property type="match status" value="1"/>
</dbReference>